<comment type="pathway">
    <text evidence="2">Organic acid metabolism; glycolate biosynthesis; glycolate from 2-phosphoglycolate: step 1/1.</text>
</comment>
<dbReference type="GO" id="GO:0008967">
    <property type="term" value="F:phosphoglycolate phosphatase activity"/>
    <property type="evidence" value="ECO:0007669"/>
    <property type="project" value="UniProtKB-EC"/>
</dbReference>
<comment type="similarity">
    <text evidence="3">Belongs to the HAD-like hydrolase superfamily. CbbY/CbbZ/Gph/YieH family.</text>
</comment>
<dbReference type="SUPFAM" id="SSF56784">
    <property type="entry name" value="HAD-like"/>
    <property type="match status" value="1"/>
</dbReference>
<dbReference type="GO" id="GO:0005829">
    <property type="term" value="C:cytosol"/>
    <property type="evidence" value="ECO:0007669"/>
    <property type="project" value="TreeGrafter"/>
</dbReference>
<gene>
    <name evidence="5" type="ORF">ESB13_11365</name>
</gene>
<dbReference type="InterPro" id="IPR041492">
    <property type="entry name" value="HAD_2"/>
</dbReference>
<evidence type="ECO:0000313" key="5">
    <source>
        <dbReference type="EMBL" id="RXK87344.1"/>
    </source>
</evidence>
<dbReference type="EC" id="3.1.3.18" evidence="4"/>
<dbReference type="InterPro" id="IPR050155">
    <property type="entry name" value="HAD-like_hydrolase_sf"/>
</dbReference>
<dbReference type="Gene3D" id="3.40.50.1000">
    <property type="entry name" value="HAD superfamily/HAD-like"/>
    <property type="match status" value="1"/>
</dbReference>
<evidence type="ECO:0000256" key="4">
    <source>
        <dbReference type="ARBA" id="ARBA00013078"/>
    </source>
</evidence>
<dbReference type="InterPro" id="IPR036412">
    <property type="entry name" value="HAD-like_sf"/>
</dbReference>
<comment type="caution">
    <text evidence="5">The sequence shown here is derived from an EMBL/GenBank/DDBJ whole genome shotgun (WGS) entry which is preliminary data.</text>
</comment>
<sequence length="217" mass="24685">MFSNFENLLWDFDGVIMDSMPIRSKGFEITLSKFPDEQVANLIAFHNLNGGLSRYVKFRYFFEQIRGESITEEEVLHLADQFSQVMLELLIDVRLLITDSLDFIRSHYKNFNMHIVSGSDGNELRHICSELDIAKYFKSIEGSPVRKNVLVKNLIELNGYDPGRIVLVGDSINDLEASEVNSIAFYGYNNVALHGLGKGYVNSFNPLDITIYSIEGI</sequence>
<keyword evidence="5" id="KW-0378">Hydrolase</keyword>
<evidence type="ECO:0000256" key="3">
    <source>
        <dbReference type="ARBA" id="ARBA00006171"/>
    </source>
</evidence>
<dbReference type="Proteomes" id="UP000290545">
    <property type="component" value="Unassembled WGS sequence"/>
</dbReference>
<comment type="catalytic activity">
    <reaction evidence="1">
        <text>2-phosphoglycolate + H2O = glycolate + phosphate</text>
        <dbReference type="Rhea" id="RHEA:14369"/>
        <dbReference type="ChEBI" id="CHEBI:15377"/>
        <dbReference type="ChEBI" id="CHEBI:29805"/>
        <dbReference type="ChEBI" id="CHEBI:43474"/>
        <dbReference type="ChEBI" id="CHEBI:58033"/>
        <dbReference type="EC" id="3.1.3.18"/>
    </reaction>
</comment>
<dbReference type="PANTHER" id="PTHR43434">
    <property type="entry name" value="PHOSPHOGLYCOLATE PHOSPHATASE"/>
    <property type="match status" value="1"/>
</dbReference>
<dbReference type="Pfam" id="PF13419">
    <property type="entry name" value="HAD_2"/>
    <property type="match status" value="1"/>
</dbReference>
<dbReference type="EMBL" id="SDHZ01000001">
    <property type="protein sequence ID" value="RXK87344.1"/>
    <property type="molecule type" value="Genomic_DNA"/>
</dbReference>
<keyword evidence="6" id="KW-1185">Reference proteome</keyword>
<dbReference type="CDD" id="cd01427">
    <property type="entry name" value="HAD_like"/>
    <property type="match status" value="1"/>
</dbReference>
<evidence type="ECO:0000313" key="6">
    <source>
        <dbReference type="Proteomes" id="UP000290545"/>
    </source>
</evidence>
<organism evidence="5 6">
    <name type="scientific">Filimonas effusa</name>
    <dbReference type="NCBI Taxonomy" id="2508721"/>
    <lineage>
        <taxon>Bacteria</taxon>
        <taxon>Pseudomonadati</taxon>
        <taxon>Bacteroidota</taxon>
        <taxon>Chitinophagia</taxon>
        <taxon>Chitinophagales</taxon>
        <taxon>Chitinophagaceae</taxon>
        <taxon>Filimonas</taxon>
    </lineage>
</organism>
<dbReference type="SFLD" id="SFLDG01129">
    <property type="entry name" value="C1.5:_HAD__Beta-PGM__Phosphata"/>
    <property type="match status" value="1"/>
</dbReference>
<accession>A0A4Q1DCT4</accession>
<dbReference type="SFLD" id="SFLDS00003">
    <property type="entry name" value="Haloacid_Dehalogenase"/>
    <property type="match status" value="1"/>
</dbReference>
<dbReference type="OrthoDB" id="9807630at2"/>
<dbReference type="GO" id="GO:0006281">
    <property type="term" value="P:DNA repair"/>
    <property type="evidence" value="ECO:0007669"/>
    <property type="project" value="TreeGrafter"/>
</dbReference>
<evidence type="ECO:0000256" key="1">
    <source>
        <dbReference type="ARBA" id="ARBA00000830"/>
    </source>
</evidence>
<protein>
    <recommendedName>
        <fullName evidence="4">phosphoglycolate phosphatase</fullName>
        <ecNumber evidence="4">3.1.3.18</ecNumber>
    </recommendedName>
</protein>
<proteinExistence type="inferred from homology"/>
<name>A0A4Q1DCT4_9BACT</name>
<evidence type="ECO:0000256" key="2">
    <source>
        <dbReference type="ARBA" id="ARBA00004818"/>
    </source>
</evidence>
<dbReference type="PANTHER" id="PTHR43434:SF1">
    <property type="entry name" value="PHOSPHOGLYCOLATE PHOSPHATASE"/>
    <property type="match status" value="1"/>
</dbReference>
<dbReference type="RefSeq" id="WP_129003097.1">
    <property type="nucleotide sequence ID" value="NZ_SDHZ01000001.1"/>
</dbReference>
<dbReference type="AlphaFoldDB" id="A0A4Q1DCT4"/>
<dbReference type="InterPro" id="IPR023214">
    <property type="entry name" value="HAD_sf"/>
</dbReference>
<reference evidence="5 6" key="1">
    <citation type="submission" date="2019-01" db="EMBL/GenBank/DDBJ databases">
        <title>Filimonas sp. strain TTM-71.</title>
        <authorList>
            <person name="Chen W.-M."/>
        </authorList>
    </citation>
    <scope>NUCLEOTIDE SEQUENCE [LARGE SCALE GENOMIC DNA]</scope>
    <source>
        <strain evidence="5 6">TTM-71</strain>
    </source>
</reference>